<protein>
    <submittedName>
        <fullName evidence="1">Uncharacterized protein</fullName>
    </submittedName>
</protein>
<reference evidence="2" key="1">
    <citation type="journal article" date="2009" name="Environ. Microbiol.">
        <title>The genome of Polaromonas naphthalenivorans strain CJ2, isolated from coal tar-contaminated sediment, reveals physiological and metabolic versatility and evolution through extensive horizontal gene transfer.</title>
        <authorList>
            <person name="Yagi J.M."/>
            <person name="Sims D."/>
            <person name="Brettin T."/>
            <person name="Bruce D."/>
            <person name="Madsen E.L."/>
        </authorList>
    </citation>
    <scope>NUCLEOTIDE SEQUENCE [LARGE SCALE GENOMIC DNA]</scope>
    <source>
        <strain evidence="2">CJ2</strain>
        <plasmid evidence="2">Plasmid pPNAP03</plasmid>
    </source>
</reference>
<keyword evidence="2" id="KW-1185">Reference proteome</keyword>
<geneLocation type="plasmid" evidence="1 2">
    <name>pPNAP03</name>
</geneLocation>
<proteinExistence type="predicted"/>
<evidence type="ECO:0000313" key="2">
    <source>
        <dbReference type="Proteomes" id="UP000000644"/>
    </source>
</evidence>
<gene>
    <name evidence="1" type="ordered locus">Pnap_4900</name>
</gene>
<organism evidence="1 2">
    <name type="scientific">Polaromonas naphthalenivorans (strain CJ2)</name>
    <dbReference type="NCBI Taxonomy" id="365044"/>
    <lineage>
        <taxon>Bacteria</taxon>
        <taxon>Pseudomonadati</taxon>
        <taxon>Pseudomonadota</taxon>
        <taxon>Betaproteobacteria</taxon>
        <taxon>Burkholderiales</taxon>
        <taxon>Comamonadaceae</taxon>
        <taxon>Polaromonas</taxon>
    </lineage>
</organism>
<keyword evidence="1" id="KW-0614">Plasmid</keyword>
<dbReference type="AlphaFoldDB" id="A1VWD6"/>
<dbReference type="KEGG" id="pna:Pnap_4900"/>
<dbReference type="OrthoDB" id="9131032at2"/>
<dbReference type="Proteomes" id="UP000000644">
    <property type="component" value="Plasmid pPNAP03"/>
</dbReference>
<dbReference type="EMBL" id="CP000532">
    <property type="protein sequence ID" value="ABM39964.1"/>
    <property type="molecule type" value="Genomic_DNA"/>
</dbReference>
<evidence type="ECO:0000313" key="1">
    <source>
        <dbReference type="EMBL" id="ABM39964.1"/>
    </source>
</evidence>
<name>A1VWD6_POLNA</name>
<dbReference type="HOGENOM" id="CLU_552846_0_0_4"/>
<sequence length="467" mass="52632">MTTPNPRDPDDLEPDVTDEMDERLVHRKLADILTVSPAEAKAWANSERIELASLIRSFKPRAGQSSTRNWLSTAMVSLPLDHVTLDVEFSMRAPATATLKYQTAAGTDADDVFTHIHAQNRANVCQDLFEELTRKQQLTYAPLVKWGKLRTADAKRHERLEDVQIADSINVLEDQFEKRYLTYEREARAEHNFSVDQPTPLRLVRFFAEEARDDVLVTVKRWVSTAGSGDNIVLRTLCNIAANRALLESAKAGTLAQEGASAIIALLNAINQVGIFEAPEVSNDTDIKNLLLQWFGSDGPLATAGNSKRGLTPREVEAAIRQAAQAQREYVYLRPASDDPLAETAFKTPNDRLMFALALIADRQMNQRVDKEQKGEGTPKYVVFDPKAEELGVHALTMVMRQYGQIAFSNAAWELRADRVKDYVDALSYKRARRQEMVFKVFKRMEVDKLLTVHNTLMQHVPELRNA</sequence>
<accession>A1VWD6</accession>
<dbReference type="RefSeq" id="WP_011798335.1">
    <property type="nucleotide sequence ID" value="NC_008759.1"/>
</dbReference>